<evidence type="ECO:0000256" key="3">
    <source>
        <dbReference type="ARBA" id="ARBA00023121"/>
    </source>
</evidence>
<dbReference type="InterPro" id="IPR016140">
    <property type="entry name" value="Bifunc_inhib/LTP/seed_store"/>
</dbReference>
<evidence type="ECO:0000256" key="1">
    <source>
        <dbReference type="ARBA" id="ARBA00009748"/>
    </source>
</evidence>
<dbReference type="PRINTS" id="PR00382">
    <property type="entry name" value="LIPIDTRNSFER"/>
</dbReference>
<evidence type="ECO:0000256" key="4">
    <source>
        <dbReference type="RuleBase" id="RU000628"/>
    </source>
</evidence>
<evidence type="ECO:0000256" key="5">
    <source>
        <dbReference type="SAM" id="SignalP"/>
    </source>
</evidence>
<dbReference type="PANTHER" id="PTHR33076">
    <property type="entry name" value="NON-SPECIFIC LIPID-TRANSFER PROTEIN 2-RELATED"/>
    <property type="match status" value="1"/>
</dbReference>
<evidence type="ECO:0000256" key="2">
    <source>
        <dbReference type="ARBA" id="ARBA00022448"/>
    </source>
</evidence>
<evidence type="ECO:0000259" key="6">
    <source>
        <dbReference type="SMART" id="SM00499"/>
    </source>
</evidence>
<dbReference type="SUPFAM" id="SSF47699">
    <property type="entry name" value="Bifunctional inhibitor/lipid-transfer protein/seed storage 2S albumin"/>
    <property type="match status" value="1"/>
</dbReference>
<dbReference type="GO" id="GO:0008289">
    <property type="term" value="F:lipid binding"/>
    <property type="evidence" value="ECO:0007669"/>
    <property type="project" value="UniProtKB-KW"/>
</dbReference>
<organism evidence="7 8">
    <name type="scientific">Abeliophyllum distichum</name>
    <dbReference type="NCBI Taxonomy" id="126358"/>
    <lineage>
        <taxon>Eukaryota</taxon>
        <taxon>Viridiplantae</taxon>
        <taxon>Streptophyta</taxon>
        <taxon>Embryophyta</taxon>
        <taxon>Tracheophyta</taxon>
        <taxon>Spermatophyta</taxon>
        <taxon>Magnoliopsida</taxon>
        <taxon>eudicotyledons</taxon>
        <taxon>Gunneridae</taxon>
        <taxon>Pentapetalae</taxon>
        <taxon>asterids</taxon>
        <taxon>lamiids</taxon>
        <taxon>Lamiales</taxon>
        <taxon>Oleaceae</taxon>
        <taxon>Forsythieae</taxon>
        <taxon>Abeliophyllum</taxon>
    </lineage>
</organism>
<dbReference type="SMART" id="SM00499">
    <property type="entry name" value="AAI"/>
    <property type="match status" value="1"/>
</dbReference>
<keyword evidence="2 4" id="KW-0813">Transport</keyword>
<dbReference type="InterPro" id="IPR000528">
    <property type="entry name" value="Plant_nsLTP"/>
</dbReference>
<keyword evidence="5" id="KW-0732">Signal</keyword>
<evidence type="ECO:0000313" key="8">
    <source>
        <dbReference type="Proteomes" id="UP001604336"/>
    </source>
</evidence>
<comment type="caution">
    <text evidence="7">The sequence shown here is derived from an EMBL/GenBank/DDBJ whole genome shotgun (WGS) entry which is preliminary data.</text>
</comment>
<dbReference type="AlphaFoldDB" id="A0ABD1RCK7"/>
<feature type="signal peptide" evidence="5">
    <location>
        <begin position="1"/>
        <end position="26"/>
    </location>
</feature>
<feature type="chain" id="PRO_5044884082" description="Non-specific lipid-transfer protein" evidence="5">
    <location>
        <begin position="27"/>
        <end position="154"/>
    </location>
</feature>
<protein>
    <recommendedName>
        <fullName evidence="4">Non-specific lipid-transfer protein</fullName>
    </recommendedName>
</protein>
<comment type="function">
    <text evidence="4">Plant non-specific lipid-transfer proteins transfer phospholipids as well as galactolipids across membranes. May play a role in wax or cutin deposition in the cell walls of expanding epidermal cells and certain secretory tissues.</text>
</comment>
<accession>A0ABD1RCK7</accession>
<name>A0ABD1RCK7_9LAMI</name>
<evidence type="ECO:0000313" key="7">
    <source>
        <dbReference type="EMBL" id="KAL2484944.1"/>
    </source>
</evidence>
<dbReference type="Gene3D" id="1.10.110.10">
    <property type="entry name" value="Plant lipid-transfer and hydrophobic proteins"/>
    <property type="match status" value="1"/>
</dbReference>
<sequence length="154" mass="16487">MASFGMIKMLCLVAVIATAFAPYAEAEILCSTVASTLTPCLNYVMYGGPQVPVPSNCCTSIKSLYGVAKTASDRQSVCSCLKTVAASASAASIKNAAGLPGKCGIRIPYKISPSMDCSKYMHLTLPFFLSLTTHTYDVALNFRMKPLRKLVLVW</sequence>
<reference evidence="8" key="1">
    <citation type="submission" date="2024-07" db="EMBL/GenBank/DDBJ databases">
        <title>Two chromosome-level genome assemblies of Korean endemic species Abeliophyllum distichum and Forsythia ovata (Oleaceae).</title>
        <authorList>
            <person name="Jang H."/>
        </authorList>
    </citation>
    <scope>NUCLEOTIDE SEQUENCE [LARGE SCALE GENOMIC DNA]</scope>
</reference>
<comment type="similarity">
    <text evidence="1 4">Belongs to the plant LTP family.</text>
</comment>
<keyword evidence="3 4" id="KW-0446">Lipid-binding</keyword>
<dbReference type="InterPro" id="IPR036312">
    <property type="entry name" value="Bifun_inhib/LTP/seed_sf"/>
</dbReference>
<dbReference type="EMBL" id="JBFOLK010000009">
    <property type="protein sequence ID" value="KAL2484944.1"/>
    <property type="molecule type" value="Genomic_DNA"/>
</dbReference>
<proteinExistence type="inferred from homology"/>
<gene>
    <name evidence="7" type="ORF">Adt_29700</name>
</gene>
<dbReference type="CDD" id="cd01960">
    <property type="entry name" value="nsLTP1"/>
    <property type="match status" value="1"/>
</dbReference>
<dbReference type="Pfam" id="PF00234">
    <property type="entry name" value="Tryp_alpha_amyl"/>
    <property type="match status" value="1"/>
</dbReference>
<dbReference type="Proteomes" id="UP001604336">
    <property type="component" value="Unassembled WGS sequence"/>
</dbReference>
<feature type="domain" description="Bifunctional inhibitor/plant lipid transfer protein/seed storage helical" evidence="6">
    <location>
        <begin position="30"/>
        <end position="117"/>
    </location>
</feature>
<keyword evidence="8" id="KW-1185">Reference proteome</keyword>